<gene>
    <name evidence="5" type="ORF">VY86_18885</name>
</gene>
<evidence type="ECO:0000313" key="6">
    <source>
        <dbReference type="Proteomes" id="UP000034866"/>
    </source>
</evidence>
<dbReference type="InterPro" id="IPR011083">
    <property type="entry name" value="Phage_tail_collar_dom"/>
</dbReference>
<dbReference type="InterPro" id="IPR009013">
    <property type="entry name" value="Attachment_protein_shaft_sf"/>
</dbReference>
<dbReference type="GO" id="GO:0019062">
    <property type="term" value="P:virion attachment to host cell"/>
    <property type="evidence" value="ECO:0007669"/>
    <property type="project" value="InterPro"/>
</dbReference>
<dbReference type="EMBL" id="CP011104">
    <property type="protein sequence ID" value="AKH65104.1"/>
    <property type="molecule type" value="Genomic_DNA"/>
</dbReference>
<dbReference type="PATRIC" id="fig|230089.6.peg.4257"/>
<dbReference type="AlphaFoldDB" id="A0A0F7LPF6"/>
<dbReference type="KEGG" id="ptt:VY86_18885"/>
<evidence type="ECO:0000256" key="2">
    <source>
        <dbReference type="ARBA" id="ARBA00022581"/>
    </source>
</evidence>
<dbReference type="SUPFAM" id="SSF88874">
    <property type="entry name" value="Receptor-binding domain of short tail fibre protein gp12"/>
    <property type="match status" value="1"/>
</dbReference>
<name>A0A0F7LPF6_9GAMM</name>
<proteinExistence type="predicted"/>
<evidence type="ECO:0000256" key="3">
    <source>
        <dbReference type="SAM" id="MobiDB-lite"/>
    </source>
</evidence>
<dbReference type="RefSeq" id="WP_046976098.1">
    <property type="nucleotide sequence ID" value="NZ_CAWQPG010000006.1"/>
</dbReference>
<dbReference type="Proteomes" id="UP000034866">
    <property type="component" value="Chromosome"/>
</dbReference>
<accession>A0A0F7LPF6</accession>
<keyword evidence="6" id="KW-1185">Reference proteome</keyword>
<feature type="compositionally biased region" description="Low complexity" evidence="3">
    <location>
        <begin position="1"/>
        <end position="17"/>
    </location>
</feature>
<reference evidence="6" key="2">
    <citation type="submission" date="2015-03" db="EMBL/GenBank/DDBJ databases">
        <title>Genome sequence of Azospirillum thiophilum strain DSM 21654T.</title>
        <authorList>
            <person name="Kwak Y."/>
            <person name="Shin J.-H."/>
        </authorList>
    </citation>
    <scope>NUCLEOTIDE SEQUENCE [LARGE SCALE GENOMIC DNA]</scope>
    <source>
        <strain evidence="6">DSM 15199</strain>
    </source>
</reference>
<sequence>MEKKNNISNSELSAESNNNKEDLSADDLKKRFKAGSIPLQTDYEHLIDIADIGRKACGKAPQQNGPGKGLKLDDDGTLNLKMGTLSNQDFSPLILKDDILSVDLGSGLINKDNGICVGQGNGIVVNTDNVVVKAANGITVDGDGVSVKAKSNGSISVDSDGIAVKCWKGGGIVVTDNTGLYLKLEGGDGSNAWSGVSGLSLSESGVKVKASNGINVDKNGVSVKAGNGIKVDDKGVSIDSDKVLPRGMIVMFSGSSVPTGWALCDGKNGTPNLIDRFILGGDFAGVNGQSNDKTSGSANAKEFRISTANKKLTITIKGTKLSLNQMPKHNHLGGMAYFSTAGAKYNASNSSNEAKRSLDNNPGTQDFMNIWSKGRNLFVEPDSSSYYFYTSDTGNGEEHTHAVDANANIIPPYYILAFIMKT</sequence>
<organism evidence="5 6">
    <name type="scientific">Photorhabdus thracensis</name>
    <dbReference type="NCBI Taxonomy" id="230089"/>
    <lineage>
        <taxon>Bacteria</taxon>
        <taxon>Pseudomonadati</taxon>
        <taxon>Pseudomonadota</taxon>
        <taxon>Gammaproteobacteria</taxon>
        <taxon>Enterobacterales</taxon>
        <taxon>Morganellaceae</taxon>
        <taxon>Photorhabdus</taxon>
    </lineage>
</organism>
<evidence type="ECO:0000259" key="4">
    <source>
        <dbReference type="Pfam" id="PF07484"/>
    </source>
</evidence>
<evidence type="ECO:0000256" key="1">
    <source>
        <dbReference type="ARBA" id="ARBA00004328"/>
    </source>
</evidence>
<dbReference type="STRING" id="230089.VY86_18885"/>
<dbReference type="SUPFAM" id="SSF51225">
    <property type="entry name" value="Fibre shaft of virus attachment proteins"/>
    <property type="match status" value="1"/>
</dbReference>
<keyword evidence="2" id="KW-0945">Host-virus interaction</keyword>
<dbReference type="Pfam" id="PF07484">
    <property type="entry name" value="Collar"/>
    <property type="match status" value="1"/>
</dbReference>
<reference evidence="5 6" key="1">
    <citation type="journal article" date="2015" name="J. Biotechnol.">
        <title>Complete genome sequence of Photorhabdus temperata subsp. thracensis 39-8(T), an entomopathogenic bacterium for the improved commercial bioinsecticide.</title>
        <authorList>
            <person name="Kwak Y."/>
            <person name="Shin J.H."/>
        </authorList>
    </citation>
    <scope>NUCLEOTIDE SEQUENCE [LARGE SCALE GENOMIC DNA]</scope>
    <source>
        <strain evidence="5 6">DSM 15199</strain>
    </source>
</reference>
<feature type="region of interest" description="Disordered" evidence="3">
    <location>
        <begin position="1"/>
        <end position="24"/>
    </location>
</feature>
<feature type="domain" description="Phage tail collar" evidence="4">
    <location>
        <begin position="247"/>
        <end position="268"/>
    </location>
</feature>
<dbReference type="CDD" id="cd22641">
    <property type="entry name" value="C24-like"/>
    <property type="match status" value="1"/>
</dbReference>
<comment type="subcellular location">
    <subcellularLocation>
        <location evidence="1">Virion</location>
    </subcellularLocation>
</comment>
<dbReference type="OrthoDB" id="6174642at2"/>
<evidence type="ECO:0000313" key="5">
    <source>
        <dbReference type="EMBL" id="AKH65104.1"/>
    </source>
</evidence>
<protein>
    <recommendedName>
        <fullName evidence="4">Phage tail collar domain-containing protein</fullName>
    </recommendedName>
</protein>
<dbReference type="Gene3D" id="2.10.25.20">
    <property type="entry name" value="reovirus attachment protein sigma1, domain 1"/>
    <property type="match status" value="1"/>
</dbReference>